<comment type="subcellular location">
    <subcellularLocation>
        <location evidence="2">Secreted</location>
    </subcellularLocation>
</comment>
<accession>A0A0K9NHB0</accession>
<evidence type="ECO:0000259" key="14">
    <source>
        <dbReference type="PROSITE" id="PS51352"/>
    </source>
</evidence>
<proteinExistence type="predicted"/>
<evidence type="ECO:0000256" key="8">
    <source>
        <dbReference type="ARBA" id="ARBA00023157"/>
    </source>
</evidence>
<evidence type="ECO:0000256" key="12">
    <source>
        <dbReference type="SAM" id="SignalP"/>
    </source>
</evidence>
<keyword evidence="4 11" id="KW-0285">Flavoprotein</keyword>
<keyword evidence="11" id="KW-0812">Transmembrane</keyword>
<feature type="domain" description="ERV/ALR sulfhydryl oxidase" evidence="13">
    <location>
        <begin position="311"/>
        <end position="413"/>
    </location>
</feature>
<keyword evidence="7 11" id="KW-0560">Oxidoreductase</keyword>
<dbReference type="PANTHER" id="PTHR22897">
    <property type="entry name" value="QUIESCIN Q6-RELATED SULFHYDRYL OXIDASE"/>
    <property type="match status" value="1"/>
</dbReference>
<keyword evidence="11" id="KW-1133">Transmembrane helix</keyword>
<feature type="signal peptide" evidence="12">
    <location>
        <begin position="1"/>
        <end position="26"/>
    </location>
</feature>
<evidence type="ECO:0000313" key="16">
    <source>
        <dbReference type="Proteomes" id="UP000036987"/>
    </source>
</evidence>
<reference evidence="16" key="1">
    <citation type="journal article" date="2016" name="Nature">
        <title>The genome of the seagrass Zostera marina reveals angiosperm adaptation to the sea.</title>
        <authorList>
            <person name="Olsen J.L."/>
            <person name="Rouze P."/>
            <person name="Verhelst B."/>
            <person name="Lin Y.-C."/>
            <person name="Bayer T."/>
            <person name="Collen J."/>
            <person name="Dattolo E."/>
            <person name="De Paoli E."/>
            <person name="Dittami S."/>
            <person name="Maumus F."/>
            <person name="Michel G."/>
            <person name="Kersting A."/>
            <person name="Lauritano C."/>
            <person name="Lohaus R."/>
            <person name="Toepel M."/>
            <person name="Tonon T."/>
            <person name="Vanneste K."/>
            <person name="Amirebrahimi M."/>
            <person name="Brakel J."/>
            <person name="Bostroem C."/>
            <person name="Chovatia M."/>
            <person name="Grimwood J."/>
            <person name="Jenkins J.W."/>
            <person name="Jueterbock A."/>
            <person name="Mraz A."/>
            <person name="Stam W.T."/>
            <person name="Tice H."/>
            <person name="Bornberg-Bauer E."/>
            <person name="Green P.J."/>
            <person name="Pearson G.A."/>
            <person name="Procaccini G."/>
            <person name="Duarte C.M."/>
            <person name="Schmutz J."/>
            <person name="Reusch T.B.H."/>
            <person name="Van de Peer Y."/>
        </authorList>
    </citation>
    <scope>NUCLEOTIDE SEQUENCE [LARGE SCALE GENOMIC DNA]</scope>
    <source>
        <strain evidence="16">cv. Finnish</strain>
    </source>
</reference>
<keyword evidence="11" id="KW-0472">Membrane</keyword>
<dbReference type="FunFam" id="1.20.120.310:FF:000004">
    <property type="entry name" value="Sulfhydryl oxidase"/>
    <property type="match status" value="1"/>
</dbReference>
<evidence type="ECO:0000256" key="1">
    <source>
        <dbReference type="ARBA" id="ARBA00001974"/>
    </source>
</evidence>
<evidence type="ECO:0000256" key="4">
    <source>
        <dbReference type="ARBA" id="ARBA00022630"/>
    </source>
</evidence>
<keyword evidence="6 11" id="KW-0274">FAD</keyword>
<protein>
    <recommendedName>
        <fullName evidence="11">Sulfhydryl oxidase</fullName>
        <ecNumber evidence="11">1.8.3.2</ecNumber>
    </recommendedName>
</protein>
<dbReference type="PROSITE" id="PS51324">
    <property type="entry name" value="ERV_ALR"/>
    <property type="match status" value="1"/>
</dbReference>
<evidence type="ECO:0000259" key="13">
    <source>
        <dbReference type="PROSITE" id="PS51324"/>
    </source>
</evidence>
<dbReference type="Proteomes" id="UP000036987">
    <property type="component" value="Unassembled WGS sequence"/>
</dbReference>
<comment type="catalytic activity">
    <reaction evidence="11">
        <text>2 R'C(R)SH + O2 = R'C(R)S-S(R)CR' + H2O2</text>
        <dbReference type="Rhea" id="RHEA:17357"/>
        <dbReference type="ChEBI" id="CHEBI:15379"/>
        <dbReference type="ChEBI" id="CHEBI:16240"/>
        <dbReference type="ChEBI" id="CHEBI:16520"/>
        <dbReference type="ChEBI" id="CHEBI:17412"/>
        <dbReference type="EC" id="1.8.3.2"/>
    </reaction>
</comment>
<dbReference type="GO" id="GO:0000139">
    <property type="term" value="C:Golgi membrane"/>
    <property type="evidence" value="ECO:0000318"/>
    <property type="project" value="GO_Central"/>
</dbReference>
<keyword evidence="3" id="KW-0964">Secreted</keyword>
<keyword evidence="16" id="KW-1185">Reference proteome</keyword>
<keyword evidence="8" id="KW-1015">Disulfide bond</keyword>
<keyword evidence="5 12" id="KW-0732">Signal</keyword>
<dbReference type="SUPFAM" id="SSF52833">
    <property type="entry name" value="Thioredoxin-like"/>
    <property type="match status" value="1"/>
</dbReference>
<dbReference type="PROSITE" id="PS00194">
    <property type="entry name" value="THIOREDOXIN_1"/>
    <property type="match status" value="1"/>
</dbReference>
<dbReference type="SUPFAM" id="SSF69000">
    <property type="entry name" value="FAD-dependent thiol oxidase"/>
    <property type="match status" value="1"/>
</dbReference>
<dbReference type="FunFam" id="3.40.30.10:FF:000244">
    <property type="entry name" value="Sulfhydryl oxidase"/>
    <property type="match status" value="1"/>
</dbReference>
<evidence type="ECO:0000313" key="15">
    <source>
        <dbReference type="EMBL" id="KMZ56136.1"/>
    </source>
</evidence>
<dbReference type="GO" id="GO:0016971">
    <property type="term" value="F:flavin-dependent sulfhydryl oxidase activity"/>
    <property type="evidence" value="ECO:0000318"/>
    <property type="project" value="GO_Central"/>
</dbReference>
<evidence type="ECO:0000256" key="6">
    <source>
        <dbReference type="ARBA" id="ARBA00022827"/>
    </source>
</evidence>
<keyword evidence="9" id="KW-0325">Glycoprotein</keyword>
<dbReference type="EMBL" id="LFYR01002227">
    <property type="protein sequence ID" value="KMZ56136.1"/>
    <property type="molecule type" value="Genomic_DNA"/>
</dbReference>
<feature type="chain" id="PRO_5005526828" description="Sulfhydryl oxidase" evidence="12">
    <location>
        <begin position="27"/>
        <end position="521"/>
    </location>
</feature>
<evidence type="ECO:0000256" key="10">
    <source>
        <dbReference type="ARBA" id="ARBA00023284"/>
    </source>
</evidence>
<sequence length="521" mass="59002">MNLFNLIPFWVFVVFVVVISSHDVMAFGSQTRSQRSMLWIFQQESSDITDVALELNSSNFDVVLKSYTVKFAVVEFFASWCPACRNYKPHYEKVARLFNGPDAAHPGLVVMARVDCAPKINKDLCDRFSVSHFPQLLWGPPMKFASGSWDTKKVQDGIKLIDDMRPADHLLNWINKQLGSSFNLDDKKYDPSHQTLSLNRSNAVEITQAIHDVEEATVFAFNMIIEHKLINKKTQASLIKFLQILVAHHPIKRCRRGSAKLLMNFNELWPSAFFSASSLETSAVQDGDTLKSVDICGNQFPHENWRFCRGSKNETRGFSCGLWILFHSLSVRVGNGESQLTFTVICDFVHNFFLCDECRQHFYEMCLNISVPVNTTRDLSLWLWNTHNKVNEMLKIEEEISGTGDPLFPKTTWPSKELCPSCYVSPSKVNDDANNIDWNTNEVFSFLATYYGAMLISSYKEKTAIKNKDIELTLDDTSTNAITVPVGAALGIALASSAFGVLACLWRMHQKTRKPKKRAGA</sequence>
<feature type="transmembrane region" description="Helical" evidence="11">
    <location>
        <begin position="486"/>
        <end position="508"/>
    </location>
</feature>
<dbReference type="OMA" id="FASAKWD"/>
<dbReference type="EC" id="1.8.3.2" evidence="11"/>
<dbReference type="AlphaFoldDB" id="A0A0K9NHB0"/>
<evidence type="ECO:0000256" key="11">
    <source>
        <dbReference type="RuleBase" id="RU371123"/>
    </source>
</evidence>
<evidence type="ECO:0000256" key="3">
    <source>
        <dbReference type="ARBA" id="ARBA00022525"/>
    </source>
</evidence>
<evidence type="ECO:0000256" key="7">
    <source>
        <dbReference type="ARBA" id="ARBA00023002"/>
    </source>
</evidence>
<dbReference type="InterPro" id="IPR036249">
    <property type="entry name" value="Thioredoxin-like_sf"/>
</dbReference>
<dbReference type="InterPro" id="IPR013766">
    <property type="entry name" value="Thioredoxin_domain"/>
</dbReference>
<dbReference type="GO" id="GO:0006457">
    <property type="term" value="P:protein folding"/>
    <property type="evidence" value="ECO:0000318"/>
    <property type="project" value="GO_Central"/>
</dbReference>
<dbReference type="Pfam" id="PF04777">
    <property type="entry name" value="Evr1_Alr"/>
    <property type="match status" value="1"/>
</dbReference>
<evidence type="ECO:0000256" key="9">
    <source>
        <dbReference type="ARBA" id="ARBA00023180"/>
    </source>
</evidence>
<organism evidence="15 16">
    <name type="scientific">Zostera marina</name>
    <name type="common">Eelgrass</name>
    <dbReference type="NCBI Taxonomy" id="29655"/>
    <lineage>
        <taxon>Eukaryota</taxon>
        <taxon>Viridiplantae</taxon>
        <taxon>Streptophyta</taxon>
        <taxon>Embryophyta</taxon>
        <taxon>Tracheophyta</taxon>
        <taxon>Spermatophyta</taxon>
        <taxon>Magnoliopsida</taxon>
        <taxon>Liliopsida</taxon>
        <taxon>Zosteraceae</taxon>
        <taxon>Zostera</taxon>
    </lineage>
</organism>
<dbReference type="PROSITE" id="PS51352">
    <property type="entry name" value="THIOREDOXIN_2"/>
    <property type="match status" value="1"/>
</dbReference>
<dbReference type="InterPro" id="IPR017937">
    <property type="entry name" value="Thioredoxin_CS"/>
</dbReference>
<feature type="domain" description="Thioredoxin" evidence="14">
    <location>
        <begin position="42"/>
        <end position="179"/>
    </location>
</feature>
<name>A0A0K9NHB0_ZOSMR</name>
<comment type="cofactor">
    <cofactor evidence="1 11">
        <name>FAD</name>
        <dbReference type="ChEBI" id="CHEBI:57692"/>
    </cofactor>
</comment>
<dbReference type="Gene3D" id="1.20.120.310">
    <property type="entry name" value="ERV/ALR sulfhydryl oxidase domain"/>
    <property type="match status" value="1"/>
</dbReference>
<dbReference type="GO" id="GO:0003756">
    <property type="term" value="F:protein disulfide isomerase activity"/>
    <property type="evidence" value="ECO:0000318"/>
    <property type="project" value="GO_Central"/>
</dbReference>
<dbReference type="InterPro" id="IPR039798">
    <property type="entry name" value="Sulfhydryl_oxidase"/>
</dbReference>
<dbReference type="Gene3D" id="3.40.30.10">
    <property type="entry name" value="Glutaredoxin"/>
    <property type="match status" value="1"/>
</dbReference>
<dbReference type="InterPro" id="IPR036774">
    <property type="entry name" value="ERV/ALR_sulphydryl_oxid_sf"/>
</dbReference>
<gene>
    <name evidence="15" type="ORF">ZOSMA_99G00670</name>
</gene>
<dbReference type="InterPro" id="IPR017905">
    <property type="entry name" value="ERV/ALR_sulphydryl_oxidase"/>
</dbReference>
<evidence type="ECO:0000256" key="5">
    <source>
        <dbReference type="ARBA" id="ARBA00022729"/>
    </source>
</evidence>
<dbReference type="PANTHER" id="PTHR22897:SF8">
    <property type="entry name" value="SULFHYDRYL OXIDASE"/>
    <property type="match status" value="1"/>
</dbReference>
<dbReference type="OrthoDB" id="59470at2759"/>
<evidence type="ECO:0000256" key="2">
    <source>
        <dbReference type="ARBA" id="ARBA00004613"/>
    </source>
</evidence>
<comment type="caution">
    <text evidence="15">The sequence shown here is derived from an EMBL/GenBank/DDBJ whole genome shotgun (WGS) entry which is preliminary data.</text>
</comment>
<dbReference type="GO" id="GO:0005615">
    <property type="term" value="C:extracellular space"/>
    <property type="evidence" value="ECO:0000318"/>
    <property type="project" value="GO_Central"/>
</dbReference>
<dbReference type="Pfam" id="PF00085">
    <property type="entry name" value="Thioredoxin"/>
    <property type="match status" value="1"/>
</dbReference>
<dbReference type="STRING" id="29655.A0A0K9NHB0"/>
<keyword evidence="10" id="KW-0676">Redox-active center</keyword>